<evidence type="ECO:0000313" key="3">
    <source>
        <dbReference type="Proteomes" id="UP001225605"/>
    </source>
</evidence>
<proteinExistence type="predicted"/>
<dbReference type="Proteomes" id="UP001225605">
    <property type="component" value="Unassembled WGS sequence"/>
</dbReference>
<sequence>MSSVSGKSKYPERFRGDAVAPARSSDRPLRQVARELGVDHETPGNRVRTADQARAAAPVGGVSTDERQELRELRRRVAELESEKDILSKPPRISPRKWVVDPLPPVRLRASPSSVSPGCTGSWACGALASANGTPRLRPGRSGLRPTSAWPPRSARCMPVTGVPTGVRGSSSRCVVEAVG</sequence>
<organism evidence="2 3">
    <name type="scientific">Saccharothrix yanglingensis</name>
    <dbReference type="NCBI Taxonomy" id="659496"/>
    <lineage>
        <taxon>Bacteria</taxon>
        <taxon>Bacillati</taxon>
        <taxon>Actinomycetota</taxon>
        <taxon>Actinomycetes</taxon>
        <taxon>Pseudonocardiales</taxon>
        <taxon>Pseudonocardiaceae</taxon>
        <taxon>Saccharothrix</taxon>
    </lineage>
</organism>
<name>A0ABU0WUM5_9PSEU</name>
<dbReference type="SUPFAM" id="SSF46689">
    <property type="entry name" value="Homeodomain-like"/>
    <property type="match status" value="1"/>
</dbReference>
<gene>
    <name evidence="2" type="ORF">CKY47_05625</name>
</gene>
<evidence type="ECO:0000256" key="1">
    <source>
        <dbReference type="SAM" id="MobiDB-lite"/>
    </source>
</evidence>
<accession>A0ABU0WUM5</accession>
<feature type="compositionally biased region" description="Basic and acidic residues" evidence="1">
    <location>
        <begin position="24"/>
        <end position="51"/>
    </location>
</feature>
<dbReference type="RefSeq" id="WP_371320620.1">
    <property type="nucleotide sequence ID" value="NZ_NSDM01000002.1"/>
</dbReference>
<comment type="caution">
    <text evidence="2">The sequence shown here is derived from an EMBL/GenBank/DDBJ whole genome shotgun (WGS) entry which is preliminary data.</text>
</comment>
<keyword evidence="3" id="KW-1185">Reference proteome</keyword>
<feature type="region of interest" description="Disordered" evidence="1">
    <location>
        <begin position="1"/>
        <end position="68"/>
    </location>
</feature>
<reference evidence="2 3" key="1">
    <citation type="submission" date="2017-06" db="EMBL/GenBank/DDBJ databases">
        <title>Cultured bacterium strain Saccharothrix yanglingensis Hhs.015.</title>
        <authorList>
            <person name="Xia Y."/>
        </authorList>
    </citation>
    <scope>NUCLEOTIDE SEQUENCE [LARGE SCALE GENOMIC DNA]</scope>
    <source>
        <strain evidence="2 3">Hhs.015</strain>
    </source>
</reference>
<evidence type="ECO:0000313" key="2">
    <source>
        <dbReference type="EMBL" id="MDQ2583467.1"/>
    </source>
</evidence>
<dbReference type="Gene3D" id="1.10.10.60">
    <property type="entry name" value="Homeodomain-like"/>
    <property type="match status" value="1"/>
</dbReference>
<protein>
    <recommendedName>
        <fullName evidence="4">Transposase</fullName>
    </recommendedName>
</protein>
<dbReference type="EMBL" id="NSDM01000002">
    <property type="protein sequence ID" value="MDQ2583467.1"/>
    <property type="molecule type" value="Genomic_DNA"/>
</dbReference>
<feature type="region of interest" description="Disordered" evidence="1">
    <location>
        <begin position="134"/>
        <end position="153"/>
    </location>
</feature>
<dbReference type="InterPro" id="IPR009057">
    <property type="entry name" value="Homeodomain-like_sf"/>
</dbReference>
<dbReference type="InterPro" id="IPR002514">
    <property type="entry name" value="Transposase_8"/>
</dbReference>
<feature type="compositionally biased region" description="Low complexity" evidence="1">
    <location>
        <begin position="134"/>
        <end position="147"/>
    </location>
</feature>
<dbReference type="Pfam" id="PF01527">
    <property type="entry name" value="HTH_Tnp_1"/>
    <property type="match status" value="1"/>
</dbReference>
<evidence type="ECO:0008006" key="4">
    <source>
        <dbReference type="Google" id="ProtNLM"/>
    </source>
</evidence>